<dbReference type="Pfam" id="PF04450">
    <property type="entry name" value="BSP"/>
    <property type="match status" value="1"/>
</dbReference>
<protein>
    <submittedName>
        <fullName evidence="2">Uncharacterized protein</fullName>
    </submittedName>
</protein>
<accession>A0A7I8J053</accession>
<dbReference type="PANTHER" id="PTHR33321">
    <property type="match status" value="1"/>
</dbReference>
<dbReference type="PANTHER" id="PTHR33321:SF3">
    <property type="entry name" value="OS05G0582000 PROTEIN"/>
    <property type="match status" value="1"/>
</dbReference>
<sequence>MAELERSAAATGSPLDLDPPGHPCGRLIDYIYVSKQAPPVVIHGGASPPGGLPGGGASGGAASQISSSVVAVRLTTFVVFAVLSLWANHEASKGFQVAVLSGGGGTAAARRFDLMFVSNGRAARALLSASGAVERVLFSGAGERKRVDRVTLQLAPAEFSGDVAVLRGGPAESEFTLQLSSRVVFSCDGGSAMAAALRRGMAEVWLWDGQGAAPPDLLDAMAEFLSAPQGAAGGGAAARLVRRCEGDSGGGFVARLNVAMKGRWRPEMVAEAVGSSPATACRASVSSAVESLGLETTVGRGPAPRRHVMLRASANGLPTTPLEARERERGERYWASLLIWAGPNIGRAFRS</sequence>
<proteinExistence type="predicted"/>
<gene>
    <name evidence="2" type="ORF">SI7747_07009893</name>
</gene>
<evidence type="ECO:0000313" key="2">
    <source>
        <dbReference type="EMBL" id="CAA2623998.1"/>
    </source>
</evidence>
<dbReference type="AlphaFoldDB" id="A0A7I8J053"/>
<feature type="region of interest" description="Disordered" evidence="1">
    <location>
        <begin position="1"/>
        <end position="20"/>
    </location>
</feature>
<reference evidence="2 3" key="1">
    <citation type="submission" date="2019-12" db="EMBL/GenBank/DDBJ databases">
        <authorList>
            <person name="Scholz U."/>
            <person name="Mascher M."/>
            <person name="Fiebig A."/>
        </authorList>
    </citation>
    <scope>NUCLEOTIDE SEQUENCE</scope>
</reference>
<evidence type="ECO:0000313" key="3">
    <source>
        <dbReference type="Proteomes" id="UP001189122"/>
    </source>
</evidence>
<dbReference type="Proteomes" id="UP001189122">
    <property type="component" value="Unassembled WGS sequence"/>
</dbReference>
<keyword evidence="3" id="KW-1185">Reference proteome</keyword>
<evidence type="ECO:0000256" key="1">
    <source>
        <dbReference type="SAM" id="MobiDB-lite"/>
    </source>
</evidence>
<organism evidence="2">
    <name type="scientific">Spirodela intermedia</name>
    <name type="common">Intermediate duckweed</name>
    <dbReference type="NCBI Taxonomy" id="51605"/>
    <lineage>
        <taxon>Eukaryota</taxon>
        <taxon>Viridiplantae</taxon>
        <taxon>Streptophyta</taxon>
        <taxon>Embryophyta</taxon>
        <taxon>Tracheophyta</taxon>
        <taxon>Spermatophyta</taxon>
        <taxon>Magnoliopsida</taxon>
        <taxon>Liliopsida</taxon>
        <taxon>Araceae</taxon>
        <taxon>Lemnoideae</taxon>
        <taxon>Spirodela</taxon>
    </lineage>
</organism>
<dbReference type="EMBL" id="CACRZD030000007">
    <property type="protein sequence ID" value="CAA6663508.1"/>
    <property type="molecule type" value="Genomic_DNA"/>
</dbReference>
<dbReference type="InterPro" id="IPR007541">
    <property type="entry name" value="Uncharacterised_BSP"/>
</dbReference>
<name>A0A7I8J053_SPIIN</name>
<dbReference type="EMBL" id="LR743594">
    <property type="protein sequence ID" value="CAA2623998.1"/>
    <property type="molecule type" value="Genomic_DNA"/>
</dbReference>